<comment type="caution">
    <text evidence="1">The sequence shown here is derived from an EMBL/GenBank/DDBJ whole genome shotgun (WGS) entry which is preliminary data.</text>
</comment>
<keyword evidence="2" id="KW-1185">Reference proteome</keyword>
<sequence>MWYWRKIGISWTAYCTNVSILQELEIQTRLSTICLRRVLEYIGYIARNDDDNLEKLRVTGNVDGKRLRSRSLTPWTDQICTTLDRNEWRRVIHKKLLLQGGSHDPQH</sequence>
<reference evidence="1" key="1">
    <citation type="submission" date="2022-03" db="EMBL/GenBank/DDBJ databases">
        <authorList>
            <person name="Tunstrom K."/>
        </authorList>
    </citation>
    <scope>NUCLEOTIDE SEQUENCE</scope>
</reference>
<gene>
    <name evidence="1" type="ORF">EEDITHA_LOCUS20843</name>
</gene>
<evidence type="ECO:0000313" key="1">
    <source>
        <dbReference type="EMBL" id="CAH2106749.1"/>
    </source>
</evidence>
<organism evidence="1 2">
    <name type="scientific">Euphydryas editha</name>
    <name type="common">Edith's checkerspot</name>
    <dbReference type="NCBI Taxonomy" id="104508"/>
    <lineage>
        <taxon>Eukaryota</taxon>
        <taxon>Metazoa</taxon>
        <taxon>Ecdysozoa</taxon>
        <taxon>Arthropoda</taxon>
        <taxon>Hexapoda</taxon>
        <taxon>Insecta</taxon>
        <taxon>Pterygota</taxon>
        <taxon>Neoptera</taxon>
        <taxon>Endopterygota</taxon>
        <taxon>Lepidoptera</taxon>
        <taxon>Glossata</taxon>
        <taxon>Ditrysia</taxon>
        <taxon>Papilionoidea</taxon>
        <taxon>Nymphalidae</taxon>
        <taxon>Nymphalinae</taxon>
        <taxon>Euphydryas</taxon>
    </lineage>
</organism>
<protein>
    <submittedName>
        <fullName evidence="1">Uncharacterized protein</fullName>
    </submittedName>
</protein>
<accession>A0AAU9V5W4</accession>
<dbReference type="Proteomes" id="UP001153954">
    <property type="component" value="Unassembled WGS sequence"/>
</dbReference>
<dbReference type="AlphaFoldDB" id="A0AAU9V5W4"/>
<name>A0AAU9V5W4_EUPED</name>
<dbReference type="EMBL" id="CAKOGL010000029">
    <property type="protein sequence ID" value="CAH2106749.1"/>
    <property type="molecule type" value="Genomic_DNA"/>
</dbReference>
<proteinExistence type="predicted"/>
<evidence type="ECO:0000313" key="2">
    <source>
        <dbReference type="Proteomes" id="UP001153954"/>
    </source>
</evidence>